<evidence type="ECO:0000313" key="3">
    <source>
        <dbReference type="Proteomes" id="UP001415857"/>
    </source>
</evidence>
<dbReference type="EMBL" id="JBBPBK010000003">
    <property type="protein sequence ID" value="KAK9289238.1"/>
    <property type="molecule type" value="Genomic_DNA"/>
</dbReference>
<dbReference type="InterPro" id="IPR025558">
    <property type="entry name" value="DUF4283"/>
</dbReference>
<gene>
    <name evidence="2" type="ORF">L1049_017712</name>
</gene>
<name>A0AAP0X7I4_LIQFO</name>
<proteinExistence type="predicted"/>
<protein>
    <recommendedName>
        <fullName evidence="1">DUF4283 domain-containing protein</fullName>
    </recommendedName>
</protein>
<feature type="domain" description="DUF4283" evidence="1">
    <location>
        <begin position="61"/>
        <end position="131"/>
    </location>
</feature>
<dbReference type="Pfam" id="PF14111">
    <property type="entry name" value="DUF4283"/>
    <property type="match status" value="1"/>
</dbReference>
<evidence type="ECO:0000313" key="2">
    <source>
        <dbReference type="EMBL" id="KAK9289238.1"/>
    </source>
</evidence>
<organism evidence="2 3">
    <name type="scientific">Liquidambar formosana</name>
    <name type="common">Formosan gum</name>
    <dbReference type="NCBI Taxonomy" id="63359"/>
    <lineage>
        <taxon>Eukaryota</taxon>
        <taxon>Viridiplantae</taxon>
        <taxon>Streptophyta</taxon>
        <taxon>Embryophyta</taxon>
        <taxon>Tracheophyta</taxon>
        <taxon>Spermatophyta</taxon>
        <taxon>Magnoliopsida</taxon>
        <taxon>eudicotyledons</taxon>
        <taxon>Gunneridae</taxon>
        <taxon>Pentapetalae</taxon>
        <taxon>Saxifragales</taxon>
        <taxon>Altingiaceae</taxon>
        <taxon>Liquidambar</taxon>
    </lineage>
</organism>
<evidence type="ECO:0000259" key="1">
    <source>
        <dbReference type="Pfam" id="PF14111"/>
    </source>
</evidence>
<dbReference type="AlphaFoldDB" id="A0AAP0X7I4"/>
<accession>A0AAP0X7I4</accession>
<dbReference type="Proteomes" id="UP001415857">
    <property type="component" value="Unassembled WGS sequence"/>
</dbReference>
<reference evidence="2 3" key="1">
    <citation type="journal article" date="2024" name="Plant J.">
        <title>Genome sequences and population genomics reveal climatic adaptation and genomic divergence between two closely related sweetgum species.</title>
        <authorList>
            <person name="Xu W.Q."/>
            <person name="Ren C.Q."/>
            <person name="Zhang X.Y."/>
            <person name="Comes H.P."/>
            <person name="Liu X.H."/>
            <person name="Li Y.G."/>
            <person name="Kettle C.J."/>
            <person name="Jalonen R."/>
            <person name="Gaisberger H."/>
            <person name="Ma Y.Z."/>
            <person name="Qiu Y.X."/>
        </authorList>
    </citation>
    <scope>NUCLEOTIDE SEQUENCE [LARGE SCALE GENOMIC DNA]</scope>
    <source>
        <strain evidence="2">Hangzhou</strain>
    </source>
</reference>
<comment type="caution">
    <text evidence="2">The sequence shown here is derived from an EMBL/GenBank/DDBJ whole genome shotgun (WGS) entry which is preliminary data.</text>
</comment>
<keyword evidence="3" id="KW-1185">Reference proteome</keyword>
<sequence>MNTLAKAIDKMAVGLADLRNKSFLQAARGPYFSLRGECKVEAQANRIVFKPYIKDVESRTDLLKTCLVGRFEGFGGSLFDIEIWAAKTWGVTTGVKVHIIPDGLLLFCFPFEEESLRVLNVGGRHKGEAMLQLDR</sequence>